<evidence type="ECO:0000256" key="1">
    <source>
        <dbReference type="SAM" id="MobiDB-lite"/>
    </source>
</evidence>
<dbReference type="STRING" id="445975.COLSTE_00101"/>
<comment type="caution">
    <text evidence="2">The sequence shown here is derived from an EMBL/GenBank/DDBJ whole genome shotgun (WGS) entry which is preliminary data.</text>
</comment>
<accession>B6G7R1</accession>
<dbReference type="AlphaFoldDB" id="B6G7R1"/>
<name>B6G7R1_9ACTN</name>
<dbReference type="EMBL" id="ABXJ01000009">
    <property type="protein sequence ID" value="EEA91680.1"/>
    <property type="molecule type" value="Genomic_DNA"/>
</dbReference>
<reference evidence="2 3" key="2">
    <citation type="submission" date="2008-10" db="EMBL/GenBank/DDBJ databases">
        <authorList>
            <person name="Fulton L."/>
            <person name="Clifton S."/>
            <person name="Fulton B."/>
            <person name="Xu J."/>
            <person name="Minx P."/>
            <person name="Pepin K.H."/>
            <person name="Johnson M."/>
            <person name="Thiruvilangam P."/>
            <person name="Bhonagiri V."/>
            <person name="Nash W.E."/>
            <person name="Mardis E.R."/>
            <person name="Wilson R.K."/>
        </authorList>
    </citation>
    <scope>NUCLEOTIDE SEQUENCE [LARGE SCALE GENOMIC DNA]</scope>
    <source>
        <strain evidence="2 3">DSM 13279</strain>
    </source>
</reference>
<protein>
    <submittedName>
        <fullName evidence="2">Uncharacterized protein</fullName>
    </submittedName>
</protein>
<keyword evidence="3" id="KW-1185">Reference proteome</keyword>
<gene>
    <name evidence="2" type="ORF">COLSTE_00101</name>
</gene>
<reference evidence="2 3" key="1">
    <citation type="submission" date="2008-10" db="EMBL/GenBank/DDBJ databases">
        <title>Draft genome sequence of Collinsella stercoris (DSM 13279).</title>
        <authorList>
            <person name="Sudarsanam P."/>
            <person name="Ley R."/>
            <person name="Guruge J."/>
            <person name="Turnbaugh P.J."/>
            <person name="Mahowald M."/>
            <person name="Liep D."/>
            <person name="Gordon J."/>
        </authorList>
    </citation>
    <scope>NUCLEOTIDE SEQUENCE [LARGE SCALE GENOMIC DNA]</scope>
    <source>
        <strain evidence="2 3">DSM 13279</strain>
    </source>
</reference>
<feature type="region of interest" description="Disordered" evidence="1">
    <location>
        <begin position="1"/>
        <end position="21"/>
    </location>
</feature>
<dbReference type="Proteomes" id="UP000003560">
    <property type="component" value="Unassembled WGS sequence"/>
</dbReference>
<evidence type="ECO:0000313" key="2">
    <source>
        <dbReference type="EMBL" id="EEA91680.1"/>
    </source>
</evidence>
<proteinExistence type="predicted"/>
<evidence type="ECO:0000313" key="3">
    <source>
        <dbReference type="Proteomes" id="UP000003560"/>
    </source>
</evidence>
<sequence length="43" mass="4753">MAVHARATPFRGNDSRPLRPQTLRFPHENVSVSSHAKPAGLVF</sequence>
<organism evidence="2 3">
    <name type="scientific">Collinsella stercoris DSM 13279</name>
    <dbReference type="NCBI Taxonomy" id="445975"/>
    <lineage>
        <taxon>Bacteria</taxon>
        <taxon>Bacillati</taxon>
        <taxon>Actinomycetota</taxon>
        <taxon>Coriobacteriia</taxon>
        <taxon>Coriobacteriales</taxon>
        <taxon>Coriobacteriaceae</taxon>
        <taxon>Collinsella</taxon>
    </lineage>
</organism>
<dbReference type="HOGENOM" id="CLU_3232224_0_0_11"/>